<reference evidence="5" key="1">
    <citation type="submission" date="2021-04" db="EMBL/GenBank/DDBJ databases">
        <title>A novel Synergistetes isolate from a pyrite-forming mixed culture.</title>
        <authorList>
            <person name="Bunk B."/>
            <person name="Sproer C."/>
            <person name="Spring S."/>
            <person name="Pester M."/>
        </authorList>
    </citation>
    <scope>NUCLEOTIDE SEQUENCE [LARGE SCALE GENOMIC DNA]</scope>
    <source>
        <strain evidence="5">J.5.4.2-T.3.5.2</strain>
    </source>
</reference>
<dbReference type="EMBL" id="CP072943">
    <property type="protein sequence ID" value="QTX33310.1"/>
    <property type="molecule type" value="Genomic_DNA"/>
</dbReference>
<feature type="domain" description="Orc1-like AAA ATPase" evidence="3">
    <location>
        <begin position="11"/>
        <end position="155"/>
    </location>
</feature>
<protein>
    <submittedName>
        <fullName evidence="4">AAA family ATPase</fullName>
    </submittedName>
</protein>
<dbReference type="SUPFAM" id="SSF48452">
    <property type="entry name" value="TPR-like"/>
    <property type="match status" value="1"/>
</dbReference>
<dbReference type="InterPro" id="IPR041664">
    <property type="entry name" value="AAA_16"/>
</dbReference>
<keyword evidence="2" id="KW-0067">ATP-binding</keyword>
<dbReference type="KEGG" id="aram:KAR29_05370"/>
<evidence type="ECO:0000259" key="3">
    <source>
        <dbReference type="Pfam" id="PF13191"/>
    </source>
</evidence>
<evidence type="ECO:0000256" key="1">
    <source>
        <dbReference type="ARBA" id="ARBA00022741"/>
    </source>
</evidence>
<dbReference type="AlphaFoldDB" id="A0A9Q7EYB3"/>
<sequence>MRACTEPPFDRCRAIFVSGEAGVGKSLFVSRALGQAPPGTLVVTCGAARGEERHPLLPWNDLLEGVAARIDLDGLDFPPAHRSLLAESFPALAATATSCHPAGPFRLGAAMARLFDLLARFCPVAIVFEDLQWFDGDSLDLLESFLAHRRAPLLLFVTTRHSRSCRGRDLFRSAARVGRCELKEIALAPFSRGETESFCRLCLPGRDLAGADFDRLYGQTDGLPLFLSGVIRLLAAGRSLDEAPSSLAETYERLLADFSDEDRFLLERLSVFSTRAEWGLLRRFSGLSEAVLTERVERLRTGAILAERLDEGERLHIEFSHVAVRDHIYRSLSEARRRLLHGELAHLLMEELGERRWNDLLCSRIIGHCRRAALATEELDYSIRRLKLHIHLNYELFPLLSDDVLRGASAPLEGRKDTREQLAGLEELLRRLRREGTPSARLERLEASFRALSGGYRLWWGDYVQGKLLVAKALEEARRRRDGTLELEALQHLCYYAIQTEEPSLLERHSRSLLESAGKARLEALRGVALRFLGMARLFRGEYDGAERALEASIDRFRAVEALDEPYTLQTAAARNYLADSAHRRGRLDEALDLYGACVGQCRDEGLFRGLCLFHSNAAHVAFDLGDDEAFLRHLEAARSLQEESEAWRGNGILFSLLAWDAAREGEEERALTALRRGDALVEALGKRFWLALQLEVKGRIKAGVRRGGLLDEALTETPETYRRGALSLYRAMAVRHKAKAVTEAAGMRGGF</sequence>
<proteinExistence type="predicted"/>
<evidence type="ECO:0000313" key="4">
    <source>
        <dbReference type="EMBL" id="QTX33310.1"/>
    </source>
</evidence>
<dbReference type="Proteomes" id="UP000671879">
    <property type="component" value="Chromosome"/>
</dbReference>
<keyword evidence="1" id="KW-0547">Nucleotide-binding</keyword>
<dbReference type="PANTHER" id="PTHR16305">
    <property type="entry name" value="TESTICULAR SOLUBLE ADENYLYL CYCLASE"/>
    <property type="match status" value="1"/>
</dbReference>
<evidence type="ECO:0000313" key="5">
    <source>
        <dbReference type="Proteomes" id="UP000671879"/>
    </source>
</evidence>
<name>A0A9Q7EYB3_9BACT</name>
<keyword evidence="5" id="KW-1185">Reference proteome</keyword>
<dbReference type="PANTHER" id="PTHR16305:SF28">
    <property type="entry name" value="GUANYLATE CYCLASE DOMAIN-CONTAINING PROTEIN"/>
    <property type="match status" value="1"/>
</dbReference>
<dbReference type="RefSeq" id="WP_274374591.1">
    <property type="nucleotide sequence ID" value="NZ_CP072943.1"/>
</dbReference>
<dbReference type="GO" id="GO:0005737">
    <property type="term" value="C:cytoplasm"/>
    <property type="evidence" value="ECO:0007669"/>
    <property type="project" value="TreeGrafter"/>
</dbReference>
<organism evidence="4 5">
    <name type="scientific">Aminithiophilus ramosus</name>
    <dbReference type="NCBI Taxonomy" id="3029084"/>
    <lineage>
        <taxon>Bacteria</taxon>
        <taxon>Thermotogati</taxon>
        <taxon>Synergistota</taxon>
        <taxon>Synergistia</taxon>
        <taxon>Synergistales</taxon>
        <taxon>Aminithiophilaceae</taxon>
        <taxon>Aminithiophilus</taxon>
    </lineage>
</organism>
<dbReference type="GO" id="GO:0005524">
    <property type="term" value="F:ATP binding"/>
    <property type="evidence" value="ECO:0007669"/>
    <property type="project" value="UniProtKB-KW"/>
</dbReference>
<dbReference type="Pfam" id="PF13191">
    <property type="entry name" value="AAA_16"/>
    <property type="match status" value="1"/>
</dbReference>
<dbReference type="SUPFAM" id="SSF52540">
    <property type="entry name" value="P-loop containing nucleoside triphosphate hydrolases"/>
    <property type="match status" value="1"/>
</dbReference>
<dbReference type="InterPro" id="IPR027417">
    <property type="entry name" value="P-loop_NTPase"/>
</dbReference>
<dbReference type="InterPro" id="IPR011990">
    <property type="entry name" value="TPR-like_helical_dom_sf"/>
</dbReference>
<dbReference type="GO" id="GO:0004016">
    <property type="term" value="F:adenylate cyclase activity"/>
    <property type="evidence" value="ECO:0007669"/>
    <property type="project" value="TreeGrafter"/>
</dbReference>
<dbReference type="Gene3D" id="1.25.40.10">
    <property type="entry name" value="Tetratricopeptide repeat domain"/>
    <property type="match status" value="1"/>
</dbReference>
<evidence type="ECO:0000256" key="2">
    <source>
        <dbReference type="ARBA" id="ARBA00022840"/>
    </source>
</evidence>
<accession>A0A9Q7EYB3</accession>
<gene>
    <name evidence="4" type="ORF">KAR29_05370</name>
</gene>